<evidence type="ECO:0000256" key="3">
    <source>
        <dbReference type="ARBA" id="ARBA00023163"/>
    </source>
</evidence>
<dbReference type="Gene3D" id="1.10.10.10">
    <property type="entry name" value="Winged helix-like DNA-binding domain superfamily/Winged helix DNA-binding domain"/>
    <property type="match status" value="1"/>
</dbReference>
<dbReference type="SUPFAM" id="SSF46785">
    <property type="entry name" value="Winged helix' DNA-binding domain"/>
    <property type="match status" value="1"/>
</dbReference>
<dbReference type="PROSITE" id="PS50949">
    <property type="entry name" value="HTH_GNTR"/>
    <property type="match status" value="1"/>
</dbReference>
<gene>
    <name evidence="5" type="ORF">ACIKP9_12345</name>
</gene>
<dbReference type="Pfam" id="PF07702">
    <property type="entry name" value="UTRA"/>
    <property type="match status" value="1"/>
</dbReference>
<dbReference type="Proteomes" id="UP001617669">
    <property type="component" value="Unassembled WGS sequence"/>
</dbReference>
<dbReference type="SUPFAM" id="SSF64288">
    <property type="entry name" value="Chorismate lyase-like"/>
    <property type="match status" value="1"/>
</dbReference>
<proteinExistence type="predicted"/>
<evidence type="ECO:0000313" key="6">
    <source>
        <dbReference type="Proteomes" id="UP001617669"/>
    </source>
</evidence>
<evidence type="ECO:0000259" key="4">
    <source>
        <dbReference type="PROSITE" id="PS50949"/>
    </source>
</evidence>
<dbReference type="PANTHER" id="PTHR44846">
    <property type="entry name" value="MANNOSYL-D-GLYCERATE TRANSPORT/METABOLISM SYSTEM REPRESSOR MNGR-RELATED"/>
    <property type="match status" value="1"/>
</dbReference>
<keyword evidence="2" id="KW-0238">DNA-binding</keyword>
<dbReference type="InterPro" id="IPR028978">
    <property type="entry name" value="Chorismate_lyase_/UTRA_dom_sf"/>
</dbReference>
<organism evidence="5 6">
    <name type="scientific">Methylobacillus methanolivorans</name>
    <dbReference type="NCBI Taxonomy" id="1848927"/>
    <lineage>
        <taxon>Bacteria</taxon>
        <taxon>Pseudomonadati</taxon>
        <taxon>Pseudomonadota</taxon>
        <taxon>Betaproteobacteria</taxon>
        <taxon>Nitrosomonadales</taxon>
        <taxon>Methylophilaceae</taxon>
        <taxon>Methylobacillus</taxon>
    </lineage>
</organism>
<evidence type="ECO:0000313" key="5">
    <source>
        <dbReference type="EMBL" id="MFJ5447023.1"/>
    </source>
</evidence>
<keyword evidence="1" id="KW-0805">Transcription regulation</keyword>
<comment type="caution">
    <text evidence="5">The sequence shown here is derived from an EMBL/GenBank/DDBJ whole genome shotgun (WGS) entry which is preliminary data.</text>
</comment>
<keyword evidence="3" id="KW-0804">Transcription</keyword>
<accession>A0ABW8GNN3</accession>
<dbReference type="Gene3D" id="3.40.1410.10">
    <property type="entry name" value="Chorismate lyase-like"/>
    <property type="match status" value="1"/>
</dbReference>
<evidence type="ECO:0000256" key="2">
    <source>
        <dbReference type="ARBA" id="ARBA00023125"/>
    </source>
</evidence>
<reference evidence="5 6" key="1">
    <citation type="submission" date="2024-11" db="EMBL/GenBank/DDBJ databases">
        <authorList>
            <person name="Kaparullina E.N."/>
            <person name="Delegan Y.A."/>
            <person name="Doronina N.V."/>
        </authorList>
    </citation>
    <scope>NUCLEOTIDE SEQUENCE [LARGE SCALE GENOMIC DNA]</scope>
    <source>
        <strain evidence="5 6">7sh_L</strain>
    </source>
</reference>
<evidence type="ECO:0000256" key="1">
    <source>
        <dbReference type="ARBA" id="ARBA00023015"/>
    </source>
</evidence>
<dbReference type="EMBL" id="JBIWXY010000003">
    <property type="protein sequence ID" value="MFJ5447023.1"/>
    <property type="molecule type" value="Genomic_DNA"/>
</dbReference>
<keyword evidence="6" id="KW-1185">Reference proteome</keyword>
<dbReference type="InterPro" id="IPR011663">
    <property type="entry name" value="UTRA"/>
</dbReference>
<dbReference type="InterPro" id="IPR050679">
    <property type="entry name" value="Bact_HTH_transcr_reg"/>
</dbReference>
<dbReference type="InterPro" id="IPR036390">
    <property type="entry name" value="WH_DNA-bd_sf"/>
</dbReference>
<dbReference type="RefSeq" id="WP_400883411.1">
    <property type="nucleotide sequence ID" value="NZ_JBIWXY010000003.1"/>
</dbReference>
<sequence length="258" mass="29400">MTPLKTTKAHVASITDLIRLDKDATEPLYAQLYRQLEALILQQELKPGTQLPTETVFSEALGVSKITIKRSYMELRNRKLITSNRKGGTTVLTPGRLDTHMFRLRGFTDEMHELGMKPSTRILEQSITNDRGMASMFGLNSNAPLLKLERIRYGDDKPLSHEIAWYNLHHLPELASADLQGSIYQAINQQCKHHLEWCEQTVEAVLSNEVENQAFGFSFAQPCLLIKRRSYSHDGILLEYVEGTFRGDAYAYRVKMKG</sequence>
<name>A0ABW8GNN3_9PROT</name>
<dbReference type="PANTHER" id="PTHR44846:SF1">
    <property type="entry name" value="MANNOSYL-D-GLYCERATE TRANSPORT_METABOLISM SYSTEM REPRESSOR MNGR-RELATED"/>
    <property type="match status" value="1"/>
</dbReference>
<dbReference type="InterPro" id="IPR000524">
    <property type="entry name" value="Tscrpt_reg_HTH_GntR"/>
</dbReference>
<dbReference type="SMART" id="SM00345">
    <property type="entry name" value="HTH_GNTR"/>
    <property type="match status" value="1"/>
</dbReference>
<dbReference type="InterPro" id="IPR036388">
    <property type="entry name" value="WH-like_DNA-bd_sf"/>
</dbReference>
<dbReference type="Pfam" id="PF00392">
    <property type="entry name" value="GntR"/>
    <property type="match status" value="1"/>
</dbReference>
<feature type="domain" description="HTH gntR-type" evidence="4">
    <location>
        <begin position="26"/>
        <end position="94"/>
    </location>
</feature>
<dbReference type="SMART" id="SM00866">
    <property type="entry name" value="UTRA"/>
    <property type="match status" value="1"/>
</dbReference>
<dbReference type="CDD" id="cd07377">
    <property type="entry name" value="WHTH_GntR"/>
    <property type="match status" value="1"/>
</dbReference>
<protein>
    <submittedName>
        <fullName evidence="5">GntR family transcriptional regulator</fullName>
    </submittedName>
</protein>